<dbReference type="EMBL" id="RKHY01000001">
    <property type="protein sequence ID" value="ROS44631.1"/>
    <property type="molecule type" value="Genomic_DNA"/>
</dbReference>
<keyword evidence="4" id="KW-1185">Reference proteome</keyword>
<feature type="transmembrane region" description="Helical" evidence="2">
    <location>
        <begin position="314"/>
        <end position="343"/>
    </location>
</feature>
<feature type="transmembrane region" description="Helical" evidence="2">
    <location>
        <begin position="7"/>
        <end position="27"/>
    </location>
</feature>
<keyword evidence="1" id="KW-0175">Coiled coil</keyword>
<keyword evidence="2" id="KW-1133">Transmembrane helix</keyword>
<evidence type="ECO:0000256" key="1">
    <source>
        <dbReference type="SAM" id="Coils"/>
    </source>
</evidence>
<evidence type="ECO:0000313" key="4">
    <source>
        <dbReference type="Proteomes" id="UP000274843"/>
    </source>
</evidence>
<dbReference type="AlphaFoldDB" id="A0A3N2H6T6"/>
<feature type="transmembrane region" description="Helical" evidence="2">
    <location>
        <begin position="104"/>
        <end position="129"/>
    </location>
</feature>
<feature type="transmembrane region" description="Helical" evidence="2">
    <location>
        <begin position="149"/>
        <end position="170"/>
    </location>
</feature>
<name>A0A3N2H6T6_9PSEU</name>
<gene>
    <name evidence="3" type="ORF">EDD35_7077</name>
</gene>
<evidence type="ECO:0000313" key="3">
    <source>
        <dbReference type="EMBL" id="ROS44631.1"/>
    </source>
</evidence>
<dbReference type="Proteomes" id="UP000274843">
    <property type="component" value="Unassembled WGS sequence"/>
</dbReference>
<feature type="transmembrane region" description="Helical" evidence="2">
    <location>
        <begin position="215"/>
        <end position="238"/>
    </location>
</feature>
<reference evidence="3 4" key="1">
    <citation type="submission" date="2018-11" db="EMBL/GenBank/DDBJ databases">
        <title>Sequencing the genomes of 1000 actinobacteria strains.</title>
        <authorList>
            <person name="Klenk H.-P."/>
        </authorList>
    </citation>
    <scope>NUCLEOTIDE SEQUENCE [LARGE SCALE GENOMIC DNA]</scope>
    <source>
        <strain evidence="3 4">DSM 44348</strain>
    </source>
</reference>
<dbReference type="RefSeq" id="WP_123686573.1">
    <property type="nucleotide sequence ID" value="NZ_RKHY01000001.1"/>
</dbReference>
<evidence type="ECO:0008006" key="5">
    <source>
        <dbReference type="Google" id="ProtNLM"/>
    </source>
</evidence>
<keyword evidence="2" id="KW-0472">Membrane</keyword>
<keyword evidence="2" id="KW-0812">Transmembrane</keyword>
<dbReference type="GeneID" id="301848317"/>
<proteinExistence type="predicted"/>
<sequence>MWQSVERWSWVAGILSAVIGLVTYLGAQRDARQLRRDQDAFYDVQAELLDVVRKLDQAAGSRGGQPRSGDDPASVLRKRREELEKAAARLQRRKRGFATAARRLIALALVLFAVGVALNKHVAVAAVAAIHRHLLGFAEDIGLAGTPGWLLASFICGAAFAIVVLPVRIFSAREFRAELVLAPVRRKFLAAPGLSKRQKDARGMRFLEASGHNPLSGAIATFALAVAVLGASISYTGAEACDPAELMNPFCLRPVRLAGWDVLSPGLGVVADLRAGWLPALVAVLVAGAMRTGIDRLVRRLDPPVADAWPAAKIFGLVAVLTILVLVASSASTLYLVAVIGYYSVCLPATARFVQRAPAVRSDALRRVKDLVEPSTR</sequence>
<feature type="transmembrane region" description="Helical" evidence="2">
    <location>
        <begin position="275"/>
        <end position="294"/>
    </location>
</feature>
<organism evidence="3 4">
    <name type="scientific">Amycolatopsis thermoflava</name>
    <dbReference type="NCBI Taxonomy" id="84480"/>
    <lineage>
        <taxon>Bacteria</taxon>
        <taxon>Bacillati</taxon>
        <taxon>Actinomycetota</taxon>
        <taxon>Actinomycetes</taxon>
        <taxon>Pseudonocardiales</taxon>
        <taxon>Pseudonocardiaceae</taxon>
        <taxon>Amycolatopsis</taxon>
        <taxon>Amycolatopsis methanolica group</taxon>
    </lineage>
</organism>
<evidence type="ECO:0000256" key="2">
    <source>
        <dbReference type="SAM" id="Phobius"/>
    </source>
</evidence>
<feature type="coiled-coil region" evidence="1">
    <location>
        <begin position="73"/>
        <end position="100"/>
    </location>
</feature>
<comment type="caution">
    <text evidence="3">The sequence shown here is derived from an EMBL/GenBank/DDBJ whole genome shotgun (WGS) entry which is preliminary data.</text>
</comment>
<protein>
    <recommendedName>
        <fullName evidence="5">Transmembrane protein</fullName>
    </recommendedName>
</protein>
<accession>A0A3N2H6T6</accession>